<comment type="caution">
    <text evidence="2">The sequence shown here is derived from an EMBL/GenBank/DDBJ whole genome shotgun (WGS) entry which is preliminary data.</text>
</comment>
<dbReference type="OrthoDB" id="2540540at2"/>
<dbReference type="RefSeq" id="WP_129129047.1">
    <property type="nucleotide sequence ID" value="NZ_SDHW01000001.1"/>
</dbReference>
<dbReference type="Proteomes" id="UP000290204">
    <property type="component" value="Unassembled WGS sequence"/>
</dbReference>
<feature type="chain" id="PRO_5020603902" description="Methane oxygenase PmoA" evidence="1">
    <location>
        <begin position="20"/>
        <end position="346"/>
    </location>
</feature>
<dbReference type="AlphaFoldDB" id="A0A4Q1CLP4"/>
<evidence type="ECO:0008006" key="4">
    <source>
        <dbReference type="Google" id="ProtNLM"/>
    </source>
</evidence>
<dbReference type="EMBL" id="SDHW01000001">
    <property type="protein sequence ID" value="RXK61674.1"/>
    <property type="molecule type" value="Genomic_DNA"/>
</dbReference>
<keyword evidence="1" id="KW-0732">Signal</keyword>
<evidence type="ECO:0000313" key="2">
    <source>
        <dbReference type="EMBL" id="RXK61674.1"/>
    </source>
</evidence>
<sequence length="346" mass="38581">MLNYFLAIAFVIVAVSADAQRSTGFSIKENPAQKQVDVLYNNQLLTAYCYYDSSKKPILFPVNTVDGITVTRSYPFKTVAGERTDHPHHTGIWLNYESVNGLDFWNNSTAIAPAKRDHYGTILHQKVVSKNVNDKNASLSVTATWVRPDAKVLLNEKTIFNFSVNGNDFIIDRITTLTATDSVVLFKDVKDGMFAIRVARELELPSKEKSNFVDDKGNITTVPPSSSADVSGMYYSSNGKTGDSVWSSRGNWVMMTGRKERKDITIAIIDHPLNIGYPAYWHARGYGLFAVNPLGAKVFSNGKEELNFSLQPKQSVTFRYRIIIHSGEIITTDAMNKLAADFAKIK</sequence>
<reference evidence="2 3" key="1">
    <citation type="submission" date="2019-01" db="EMBL/GenBank/DDBJ databases">
        <title>Lacibacter sp. strain TTM-7.</title>
        <authorList>
            <person name="Chen W.-M."/>
        </authorList>
    </citation>
    <scope>NUCLEOTIDE SEQUENCE [LARGE SCALE GENOMIC DNA]</scope>
    <source>
        <strain evidence="2 3">TTM-7</strain>
    </source>
</reference>
<dbReference type="InterPro" id="IPR029475">
    <property type="entry name" value="DUF6807"/>
</dbReference>
<dbReference type="Pfam" id="PF14100">
    <property type="entry name" value="DUF6807"/>
    <property type="match status" value="1"/>
</dbReference>
<name>A0A4Q1CLP4_9BACT</name>
<feature type="signal peptide" evidence="1">
    <location>
        <begin position="1"/>
        <end position="19"/>
    </location>
</feature>
<evidence type="ECO:0000256" key="1">
    <source>
        <dbReference type="SAM" id="SignalP"/>
    </source>
</evidence>
<keyword evidence="3" id="KW-1185">Reference proteome</keyword>
<evidence type="ECO:0000313" key="3">
    <source>
        <dbReference type="Proteomes" id="UP000290204"/>
    </source>
</evidence>
<proteinExistence type="predicted"/>
<protein>
    <recommendedName>
        <fullName evidence="4">Methane oxygenase PmoA</fullName>
    </recommendedName>
</protein>
<accession>A0A4Q1CLP4</accession>
<organism evidence="2 3">
    <name type="scientific">Lacibacter luteus</name>
    <dbReference type="NCBI Taxonomy" id="2508719"/>
    <lineage>
        <taxon>Bacteria</taxon>
        <taxon>Pseudomonadati</taxon>
        <taxon>Bacteroidota</taxon>
        <taxon>Chitinophagia</taxon>
        <taxon>Chitinophagales</taxon>
        <taxon>Chitinophagaceae</taxon>
        <taxon>Lacibacter</taxon>
    </lineage>
</organism>
<gene>
    <name evidence="2" type="ORF">ESA94_01260</name>
</gene>